<dbReference type="Pfam" id="PF00112">
    <property type="entry name" value="Peptidase_C1"/>
    <property type="match status" value="1"/>
</dbReference>
<dbReference type="SUPFAM" id="SSF54001">
    <property type="entry name" value="Cysteine proteinases"/>
    <property type="match status" value="1"/>
</dbReference>
<dbReference type="InterPro" id="IPR038765">
    <property type="entry name" value="Papain-like_cys_pep_sf"/>
</dbReference>
<protein>
    <submittedName>
        <fullName evidence="4">Cathepsin 7</fullName>
    </submittedName>
</protein>
<evidence type="ECO:0000313" key="4">
    <source>
        <dbReference type="EMBL" id="CAG6785862.1"/>
    </source>
</evidence>
<dbReference type="PRINTS" id="PR00705">
    <property type="entry name" value="PAPAIN"/>
</dbReference>
<dbReference type="PANTHER" id="PTHR12411">
    <property type="entry name" value="CYSTEINE PROTEASE FAMILY C1-RELATED"/>
    <property type="match status" value="1"/>
</dbReference>
<feature type="chain" id="PRO_5034102091" evidence="2">
    <location>
        <begin position="21"/>
        <end position="313"/>
    </location>
</feature>
<evidence type="ECO:0000256" key="1">
    <source>
        <dbReference type="ARBA" id="ARBA00008455"/>
    </source>
</evidence>
<dbReference type="CDD" id="cd02248">
    <property type="entry name" value="Peptidase_C1A"/>
    <property type="match status" value="1"/>
</dbReference>
<accession>A0A8D9FDB9</accession>
<feature type="signal peptide" evidence="2">
    <location>
        <begin position="1"/>
        <end position="20"/>
    </location>
</feature>
<dbReference type="Gene3D" id="3.90.70.10">
    <property type="entry name" value="Cysteine proteinases"/>
    <property type="match status" value="1"/>
</dbReference>
<dbReference type="EMBL" id="HBUF01645633">
    <property type="protein sequence ID" value="CAG6785862.1"/>
    <property type="molecule type" value="Transcribed_RNA"/>
</dbReference>
<dbReference type="InterPro" id="IPR013128">
    <property type="entry name" value="Peptidase_C1A"/>
</dbReference>
<feature type="domain" description="Peptidase C1A papain C-terminal" evidence="3">
    <location>
        <begin position="87"/>
        <end position="309"/>
    </location>
</feature>
<dbReference type="AlphaFoldDB" id="A0A8D9FDB9"/>
<dbReference type="GO" id="GO:0006508">
    <property type="term" value="P:proteolysis"/>
    <property type="evidence" value="ECO:0007669"/>
    <property type="project" value="InterPro"/>
</dbReference>
<dbReference type="SMART" id="SM00645">
    <property type="entry name" value="Pept_C1"/>
    <property type="match status" value="1"/>
</dbReference>
<reference evidence="4" key="1">
    <citation type="submission" date="2021-05" db="EMBL/GenBank/DDBJ databases">
        <authorList>
            <person name="Alioto T."/>
            <person name="Alioto T."/>
            <person name="Gomez Garrido J."/>
        </authorList>
    </citation>
    <scope>NUCLEOTIDE SEQUENCE</scope>
</reference>
<name>A0A8D9FDB9_9HEMI</name>
<organism evidence="4">
    <name type="scientific">Cacopsylla melanoneura</name>
    <dbReference type="NCBI Taxonomy" id="428564"/>
    <lineage>
        <taxon>Eukaryota</taxon>
        <taxon>Metazoa</taxon>
        <taxon>Ecdysozoa</taxon>
        <taxon>Arthropoda</taxon>
        <taxon>Hexapoda</taxon>
        <taxon>Insecta</taxon>
        <taxon>Pterygota</taxon>
        <taxon>Neoptera</taxon>
        <taxon>Paraneoptera</taxon>
        <taxon>Hemiptera</taxon>
        <taxon>Sternorrhyncha</taxon>
        <taxon>Psylloidea</taxon>
        <taxon>Psyllidae</taxon>
        <taxon>Psyllinae</taxon>
        <taxon>Cacopsylla</taxon>
    </lineage>
</organism>
<keyword evidence="2" id="KW-0732">Signal</keyword>
<dbReference type="GO" id="GO:0008234">
    <property type="term" value="F:cysteine-type peptidase activity"/>
    <property type="evidence" value="ECO:0007669"/>
    <property type="project" value="InterPro"/>
</dbReference>
<evidence type="ECO:0000259" key="3">
    <source>
        <dbReference type="SMART" id="SM00645"/>
    </source>
</evidence>
<evidence type="ECO:0000256" key="2">
    <source>
        <dbReference type="SAM" id="SignalP"/>
    </source>
</evidence>
<proteinExistence type="inferred from homology"/>
<dbReference type="InterPro" id="IPR000668">
    <property type="entry name" value="Peptidase_C1A_C"/>
</dbReference>
<sequence>MNLMIDLNYFLICILSLVFGQYQYDDDEAYYSPYYPENDNIEYAYFGNSYGDSYDTFSSDDEKYFLKYRVNDSIPVDSGDETLSPGIPASYDWRVDFGFNVVPPAESQGTCYTCWIFGSVYMLEAQYAIKTGKAISFSKQQILDCVIANETGGCSGMGSLQLLIDYVKRASLQTTESYGPYLDLVDTCHYDPNKVSLGVTGEPLVFSGHEEYLEAVYHRGPIVVMMQSNWEQTYGGGIVSVKGEQCNMNDDSKPFNHLVLIVGYGMTAQGKKYWIGKNTHGRIWGLDGYFKIERGKNTLCIEHLGWISQIILP</sequence>
<comment type="similarity">
    <text evidence="1">Belongs to the peptidase C1 family.</text>
</comment>
<dbReference type="InterPro" id="IPR039417">
    <property type="entry name" value="Peptidase_C1A_papain-like"/>
</dbReference>